<feature type="transmembrane region" description="Helical" evidence="7">
    <location>
        <begin position="434"/>
        <end position="455"/>
    </location>
</feature>
<dbReference type="Proteomes" id="UP000242287">
    <property type="component" value="Unassembled WGS sequence"/>
</dbReference>
<evidence type="ECO:0000256" key="5">
    <source>
        <dbReference type="ARBA" id="ARBA00023136"/>
    </source>
</evidence>
<dbReference type="SUPFAM" id="SSF103473">
    <property type="entry name" value="MFS general substrate transporter"/>
    <property type="match status" value="1"/>
</dbReference>
<dbReference type="Gene3D" id="1.20.1250.20">
    <property type="entry name" value="MFS general substrate transporter like domains"/>
    <property type="match status" value="1"/>
</dbReference>
<feature type="transmembrane region" description="Helical" evidence="7">
    <location>
        <begin position="330"/>
        <end position="351"/>
    </location>
</feature>
<sequence>MTHPVDEATPLLRSQQVTKTPPTPLPWGQITIVLLLQLAEPLCSQVIYPFAPELIRSLGITGGNEKRVGYYVGIMQSVFFLTEAFTVLHWSRLSDRIGRKPVILSGLIGLSLSMYCFGLSTTFWGLLLSRSMNGALNGNIGVIRSMMVELTDESNISRAYAFMPLAWSTGATVGPVIGGSLSRPAERFPYWFGNSELLKRYPYLLPCAIPAAFTALAWVMTFIFLKETVKRPTPISQFFSLRRDKSKLKLQHIDYDEEGCVQAIKSITTEGVIRDDDKHTPLRSVITPQVLIAASNYASLSLVEIAFRAIQPVFFSTPIEDGGLGLSPAQIGNILSAFGIMNGLFQVFWFARIHDVLGSKKTFTIGLASTFPLFASFPLMNYIARIQGYSMTLWIAVLFHVIISIMLSFSYGAVFIIIANAAPNRETLGSTNGLCQMLVSFMRAVGPALANSLYSVSIDQGYLGGNLVYYTLMGLTGGALYIASLLPRNRT</sequence>
<evidence type="ECO:0000256" key="3">
    <source>
        <dbReference type="ARBA" id="ARBA00022692"/>
    </source>
</evidence>
<keyword evidence="10" id="KW-1185">Reference proteome</keyword>
<organism evidence="9 10">
    <name type="scientific">Amanita thiersii Skay4041</name>
    <dbReference type="NCBI Taxonomy" id="703135"/>
    <lineage>
        <taxon>Eukaryota</taxon>
        <taxon>Fungi</taxon>
        <taxon>Dikarya</taxon>
        <taxon>Basidiomycota</taxon>
        <taxon>Agaricomycotina</taxon>
        <taxon>Agaricomycetes</taxon>
        <taxon>Agaricomycetidae</taxon>
        <taxon>Agaricales</taxon>
        <taxon>Pluteineae</taxon>
        <taxon>Amanitaceae</taxon>
        <taxon>Amanita</taxon>
    </lineage>
</organism>
<comment type="subcellular location">
    <subcellularLocation>
        <location evidence="1">Membrane</location>
        <topology evidence="1">Multi-pass membrane protein</topology>
    </subcellularLocation>
</comment>
<dbReference type="PRINTS" id="PR01035">
    <property type="entry name" value="TCRTETA"/>
</dbReference>
<dbReference type="GO" id="GO:0016020">
    <property type="term" value="C:membrane"/>
    <property type="evidence" value="ECO:0007669"/>
    <property type="project" value="UniProtKB-SubCell"/>
</dbReference>
<name>A0A2A9NST0_9AGAR</name>
<evidence type="ECO:0000256" key="7">
    <source>
        <dbReference type="SAM" id="Phobius"/>
    </source>
</evidence>
<evidence type="ECO:0000259" key="8">
    <source>
        <dbReference type="PROSITE" id="PS50850"/>
    </source>
</evidence>
<dbReference type="CDD" id="cd17330">
    <property type="entry name" value="MFS_SLC46_TetA_like"/>
    <property type="match status" value="1"/>
</dbReference>
<dbReference type="PANTHER" id="PTHR23504:SF15">
    <property type="entry name" value="MAJOR FACILITATOR SUPERFAMILY (MFS) PROFILE DOMAIN-CONTAINING PROTEIN"/>
    <property type="match status" value="1"/>
</dbReference>
<dbReference type="InterPro" id="IPR011701">
    <property type="entry name" value="MFS"/>
</dbReference>
<feature type="transmembrane region" description="Helical" evidence="7">
    <location>
        <begin position="395"/>
        <end position="422"/>
    </location>
</feature>
<feature type="transmembrane region" description="Helical" evidence="7">
    <location>
        <begin position="363"/>
        <end position="383"/>
    </location>
</feature>
<keyword evidence="3 7" id="KW-0812">Transmembrane</keyword>
<evidence type="ECO:0000256" key="1">
    <source>
        <dbReference type="ARBA" id="ARBA00004141"/>
    </source>
</evidence>
<feature type="transmembrane region" description="Helical" evidence="7">
    <location>
        <begin position="68"/>
        <end position="90"/>
    </location>
</feature>
<protein>
    <recommendedName>
        <fullName evidence="8">Major facilitator superfamily (MFS) profile domain-containing protein</fullName>
    </recommendedName>
</protein>
<evidence type="ECO:0000256" key="6">
    <source>
        <dbReference type="SAM" id="MobiDB-lite"/>
    </source>
</evidence>
<gene>
    <name evidence="9" type="ORF">AMATHDRAFT_3176</name>
</gene>
<evidence type="ECO:0000313" key="9">
    <source>
        <dbReference type="EMBL" id="PFH51327.1"/>
    </source>
</evidence>
<proteinExistence type="predicted"/>
<keyword evidence="2" id="KW-0813">Transport</keyword>
<feature type="transmembrane region" description="Helical" evidence="7">
    <location>
        <begin position="467"/>
        <end position="486"/>
    </location>
</feature>
<dbReference type="Pfam" id="PF07690">
    <property type="entry name" value="MFS_1"/>
    <property type="match status" value="1"/>
</dbReference>
<keyword evidence="4 7" id="KW-1133">Transmembrane helix</keyword>
<accession>A0A2A9NST0</accession>
<feature type="transmembrane region" description="Helical" evidence="7">
    <location>
        <begin position="102"/>
        <end position="127"/>
    </location>
</feature>
<dbReference type="InterPro" id="IPR001958">
    <property type="entry name" value="Tet-R_TetA/multi-R_MdtG-like"/>
</dbReference>
<feature type="region of interest" description="Disordered" evidence="6">
    <location>
        <begin position="1"/>
        <end position="20"/>
    </location>
</feature>
<dbReference type="InterPro" id="IPR020846">
    <property type="entry name" value="MFS_dom"/>
</dbReference>
<dbReference type="PANTHER" id="PTHR23504">
    <property type="entry name" value="MAJOR FACILITATOR SUPERFAMILY DOMAIN-CONTAINING PROTEIN 10"/>
    <property type="match status" value="1"/>
</dbReference>
<feature type="domain" description="Major facilitator superfamily (MFS) profile" evidence="8">
    <location>
        <begin position="29"/>
        <end position="490"/>
    </location>
</feature>
<evidence type="ECO:0000256" key="4">
    <source>
        <dbReference type="ARBA" id="ARBA00022989"/>
    </source>
</evidence>
<evidence type="ECO:0000313" key="10">
    <source>
        <dbReference type="Proteomes" id="UP000242287"/>
    </source>
</evidence>
<dbReference type="EMBL" id="KZ301989">
    <property type="protein sequence ID" value="PFH51327.1"/>
    <property type="molecule type" value="Genomic_DNA"/>
</dbReference>
<dbReference type="PROSITE" id="PS50850">
    <property type="entry name" value="MFS"/>
    <property type="match status" value="1"/>
</dbReference>
<reference evidence="9 10" key="1">
    <citation type="submission" date="2014-02" db="EMBL/GenBank/DDBJ databases">
        <title>Transposable element dynamics among asymbiotic and ectomycorrhizal Amanita fungi.</title>
        <authorList>
            <consortium name="DOE Joint Genome Institute"/>
            <person name="Hess J."/>
            <person name="Skrede I."/>
            <person name="Wolfe B."/>
            <person name="LaButti K."/>
            <person name="Ohm R.A."/>
            <person name="Grigoriev I.V."/>
            <person name="Pringle A."/>
        </authorList>
    </citation>
    <scope>NUCLEOTIDE SEQUENCE [LARGE SCALE GENOMIC DNA]</scope>
    <source>
        <strain evidence="9 10">SKay4041</strain>
    </source>
</reference>
<keyword evidence="5 7" id="KW-0472">Membrane</keyword>
<evidence type="ECO:0000256" key="2">
    <source>
        <dbReference type="ARBA" id="ARBA00022448"/>
    </source>
</evidence>
<dbReference type="GO" id="GO:0022857">
    <property type="term" value="F:transmembrane transporter activity"/>
    <property type="evidence" value="ECO:0007669"/>
    <property type="project" value="InterPro"/>
</dbReference>
<feature type="transmembrane region" description="Helical" evidence="7">
    <location>
        <begin position="203"/>
        <end position="225"/>
    </location>
</feature>
<dbReference type="AlphaFoldDB" id="A0A2A9NST0"/>
<dbReference type="OrthoDB" id="419616at2759"/>
<dbReference type="InterPro" id="IPR036259">
    <property type="entry name" value="MFS_trans_sf"/>
</dbReference>